<evidence type="ECO:0000256" key="2">
    <source>
        <dbReference type="ARBA" id="ARBA00022448"/>
    </source>
</evidence>
<feature type="non-terminal residue" evidence="10">
    <location>
        <position position="56"/>
    </location>
</feature>
<gene>
    <name evidence="10" type="ORF">ENJ65_02935</name>
</gene>
<dbReference type="GO" id="GO:0005886">
    <property type="term" value="C:plasma membrane"/>
    <property type="evidence" value="ECO:0007669"/>
    <property type="project" value="UniProtKB-SubCell"/>
</dbReference>
<evidence type="ECO:0000256" key="8">
    <source>
        <dbReference type="SAM" id="Phobius"/>
    </source>
</evidence>
<proteinExistence type="predicted"/>
<dbReference type="GO" id="GO:0015528">
    <property type="term" value="F:lactose:proton symporter activity"/>
    <property type="evidence" value="ECO:0007669"/>
    <property type="project" value="TreeGrafter"/>
</dbReference>
<evidence type="ECO:0000256" key="5">
    <source>
        <dbReference type="ARBA" id="ARBA00022692"/>
    </source>
</evidence>
<dbReference type="PANTHER" id="PTHR23522">
    <property type="entry name" value="BLL5896 PROTEIN"/>
    <property type="match status" value="1"/>
</dbReference>
<keyword evidence="3" id="KW-1003">Cell membrane</keyword>
<feature type="domain" description="Major facilitator superfamily associated" evidence="9">
    <location>
        <begin position="3"/>
        <end position="56"/>
    </location>
</feature>
<keyword evidence="5 8" id="KW-0812">Transmembrane</keyword>
<reference evidence="10" key="1">
    <citation type="journal article" date="2020" name="mSystems">
        <title>Genome- and Community-Level Interaction Insights into Carbon Utilization and Element Cycling Functions of Hydrothermarchaeota in Hydrothermal Sediment.</title>
        <authorList>
            <person name="Zhou Z."/>
            <person name="Liu Y."/>
            <person name="Xu W."/>
            <person name="Pan J."/>
            <person name="Luo Z.H."/>
            <person name="Li M."/>
        </authorList>
    </citation>
    <scope>NUCLEOTIDE SEQUENCE [LARGE SCALE GENOMIC DNA]</scope>
    <source>
        <strain evidence="10">HyVt-505</strain>
    </source>
</reference>
<name>A0A832J6F2_9GAMM</name>
<comment type="subcellular location">
    <subcellularLocation>
        <location evidence="1">Cell inner membrane</location>
        <topology evidence="1">Multi-pass membrane protein</topology>
    </subcellularLocation>
</comment>
<evidence type="ECO:0000256" key="6">
    <source>
        <dbReference type="ARBA" id="ARBA00022989"/>
    </source>
</evidence>
<dbReference type="Proteomes" id="UP000885832">
    <property type="component" value="Unassembled WGS sequence"/>
</dbReference>
<keyword evidence="7 8" id="KW-0472">Membrane</keyword>
<sequence>MPYWRFSNFYFFFFASIGVLVPYWSLYLKSLGFGPAEIGELMAVIMATKIVAPNVW</sequence>
<dbReference type="SUPFAM" id="SSF103473">
    <property type="entry name" value="MFS general substrate transporter"/>
    <property type="match status" value="1"/>
</dbReference>
<evidence type="ECO:0000256" key="7">
    <source>
        <dbReference type="ARBA" id="ARBA00023136"/>
    </source>
</evidence>
<evidence type="ECO:0000256" key="3">
    <source>
        <dbReference type="ARBA" id="ARBA00022475"/>
    </source>
</evidence>
<evidence type="ECO:0000259" key="9">
    <source>
        <dbReference type="Pfam" id="PF12832"/>
    </source>
</evidence>
<keyword evidence="2" id="KW-0813">Transport</keyword>
<keyword evidence="4" id="KW-0997">Cell inner membrane</keyword>
<feature type="transmembrane region" description="Helical" evidence="8">
    <location>
        <begin position="6"/>
        <end position="26"/>
    </location>
</feature>
<organism evidence="10">
    <name type="scientific">Candidatus Tenderia electrophaga</name>
    <dbReference type="NCBI Taxonomy" id="1748243"/>
    <lineage>
        <taxon>Bacteria</taxon>
        <taxon>Pseudomonadati</taxon>
        <taxon>Pseudomonadota</taxon>
        <taxon>Gammaproteobacteria</taxon>
        <taxon>Candidatus Tenderiales</taxon>
        <taxon>Candidatus Tenderiaceae</taxon>
        <taxon>Candidatus Tenderia</taxon>
    </lineage>
</organism>
<dbReference type="EMBL" id="DRNF01000184">
    <property type="protein sequence ID" value="HHJ80569.1"/>
    <property type="molecule type" value="Genomic_DNA"/>
</dbReference>
<dbReference type="PANTHER" id="PTHR23522:SF10">
    <property type="entry name" value="3-PHENYLPROPIONIC ACID TRANSPORTER-RELATED"/>
    <property type="match status" value="1"/>
</dbReference>
<evidence type="ECO:0000256" key="1">
    <source>
        <dbReference type="ARBA" id="ARBA00004429"/>
    </source>
</evidence>
<evidence type="ECO:0000256" key="4">
    <source>
        <dbReference type="ARBA" id="ARBA00022519"/>
    </source>
</evidence>
<dbReference type="GO" id="GO:0030395">
    <property type="term" value="F:lactose binding"/>
    <property type="evidence" value="ECO:0007669"/>
    <property type="project" value="TreeGrafter"/>
</dbReference>
<accession>A0A832J6F2</accession>
<evidence type="ECO:0000313" key="10">
    <source>
        <dbReference type="EMBL" id="HHJ80569.1"/>
    </source>
</evidence>
<dbReference type="InterPro" id="IPR036259">
    <property type="entry name" value="MFS_trans_sf"/>
</dbReference>
<comment type="caution">
    <text evidence="10">The sequence shown here is derived from an EMBL/GenBank/DDBJ whole genome shotgun (WGS) entry which is preliminary data.</text>
</comment>
<protein>
    <submittedName>
        <fullName evidence="10">MFS transporter</fullName>
    </submittedName>
</protein>
<dbReference type="InterPro" id="IPR024989">
    <property type="entry name" value="MFS_assoc_dom"/>
</dbReference>
<keyword evidence="6 8" id="KW-1133">Transmembrane helix</keyword>
<dbReference type="Gene3D" id="1.20.1250.20">
    <property type="entry name" value="MFS general substrate transporter like domains"/>
    <property type="match status" value="1"/>
</dbReference>
<dbReference type="Pfam" id="PF12832">
    <property type="entry name" value="MFS_1_like"/>
    <property type="match status" value="1"/>
</dbReference>
<dbReference type="AlphaFoldDB" id="A0A832J6F2"/>